<name>A0ABN8XHM7_9BACT</name>
<evidence type="ECO:0000313" key="2">
    <source>
        <dbReference type="Proteomes" id="UP001161497"/>
    </source>
</evidence>
<dbReference type="Proteomes" id="UP001161497">
    <property type="component" value="Chromosome"/>
</dbReference>
<gene>
    <name evidence="1" type="ORF">MFUM_2479</name>
</gene>
<protein>
    <submittedName>
        <fullName evidence="1">Uncharacterized protein</fullName>
    </submittedName>
</protein>
<keyword evidence="2" id="KW-1185">Reference proteome</keyword>
<accession>A0ABN8XHM7</accession>
<sequence>MNPKVTHITEKDIEVLAQKLGKNRKEKIALIHLLKQEPEKIDQILDFESIKRYILEAPSPIPISAQLYFQYLGKLALGKRGLKNQELISYIAKLLMRFLKMDSLAPFYRLGSRRNFVRMSDLLLSLEKTAGSVQAYRLHHFIADYSLFVCGLFKENIERCWNGSPGMEFYESLGMRSYALAASYPEAQKNSLQGIFSFLSSAFKEVRFALNEIQEQFFHFSDISP</sequence>
<dbReference type="EMBL" id="OX458932">
    <property type="protein sequence ID" value="CAI9086783.1"/>
    <property type="molecule type" value="Genomic_DNA"/>
</dbReference>
<dbReference type="RefSeq" id="WP_009061869.1">
    <property type="nucleotide sequence ID" value="NZ_JAHXRZ010000004.1"/>
</dbReference>
<evidence type="ECO:0000313" key="1">
    <source>
        <dbReference type="EMBL" id="CAI9086783.1"/>
    </source>
</evidence>
<proteinExistence type="predicted"/>
<reference evidence="1" key="1">
    <citation type="submission" date="2023-03" db="EMBL/GenBank/DDBJ databases">
        <authorList>
            <person name="Cremers G."/>
            <person name="Picone N."/>
        </authorList>
    </citation>
    <scope>NUCLEOTIDE SEQUENCE</scope>
    <source>
        <strain evidence="1">Sample_alias</strain>
    </source>
</reference>
<organism evidence="1 2">
    <name type="scientific">Candidatus Methylacidiphilum fumarolicum</name>
    <dbReference type="NCBI Taxonomy" id="591154"/>
    <lineage>
        <taxon>Bacteria</taxon>
        <taxon>Pseudomonadati</taxon>
        <taxon>Verrucomicrobiota</taxon>
        <taxon>Methylacidiphilae</taxon>
        <taxon>Methylacidiphilales</taxon>
        <taxon>Methylacidiphilaceae</taxon>
        <taxon>Methylacidiphilum (ex Ratnadevi et al. 2023)</taxon>
    </lineage>
</organism>